<dbReference type="AlphaFoldDB" id="A0AAV6NW48"/>
<feature type="non-terminal residue" evidence="1">
    <location>
        <position position="1"/>
    </location>
</feature>
<keyword evidence="2" id="KW-1185">Reference proteome</keyword>
<evidence type="ECO:0000313" key="2">
    <source>
        <dbReference type="Proteomes" id="UP000685013"/>
    </source>
</evidence>
<accession>A0AAV6NW48</accession>
<organism evidence="1 2">
    <name type="scientific">Cucurbita argyrosperma subsp. sororia</name>
    <dbReference type="NCBI Taxonomy" id="37648"/>
    <lineage>
        <taxon>Eukaryota</taxon>
        <taxon>Viridiplantae</taxon>
        <taxon>Streptophyta</taxon>
        <taxon>Embryophyta</taxon>
        <taxon>Tracheophyta</taxon>
        <taxon>Spermatophyta</taxon>
        <taxon>Magnoliopsida</taxon>
        <taxon>eudicotyledons</taxon>
        <taxon>Gunneridae</taxon>
        <taxon>Pentapetalae</taxon>
        <taxon>rosids</taxon>
        <taxon>fabids</taxon>
        <taxon>Cucurbitales</taxon>
        <taxon>Cucurbitaceae</taxon>
        <taxon>Cucurbiteae</taxon>
        <taxon>Cucurbita</taxon>
    </lineage>
</organism>
<protein>
    <submittedName>
        <fullName evidence="1">Uncharacterized protein</fullName>
    </submittedName>
</protein>
<name>A0AAV6NW48_9ROSI</name>
<dbReference type="Proteomes" id="UP000685013">
    <property type="component" value="Chromosome 4"/>
</dbReference>
<sequence length="135" mass="15206">MSYQLYPNFTKVASRQLLFVFPPSPTLSRSQRLILLKIRSGRHHKDKGNSNPPPFQHLTIYDSTHQYNYSRPRTHICHAKTSIAQLGIWHPAGVHPSIPPAAALLHRPHLLALVLGFQASYGSEAYQCLASDEEV</sequence>
<dbReference type="EMBL" id="JAGKQH010000004">
    <property type="protein sequence ID" value="KAG6602060.1"/>
    <property type="molecule type" value="Genomic_DNA"/>
</dbReference>
<proteinExistence type="predicted"/>
<gene>
    <name evidence="1" type="ORF">SDJN03_07293</name>
</gene>
<evidence type="ECO:0000313" key="1">
    <source>
        <dbReference type="EMBL" id="KAG6602060.1"/>
    </source>
</evidence>
<reference evidence="1 2" key="1">
    <citation type="journal article" date="2021" name="Hortic Res">
        <title>The domestication of Cucurbita argyrosperma as revealed by the genome of its wild relative.</title>
        <authorList>
            <person name="Barrera-Redondo J."/>
            <person name="Sanchez-de la Vega G."/>
            <person name="Aguirre-Liguori J.A."/>
            <person name="Castellanos-Morales G."/>
            <person name="Gutierrez-Guerrero Y.T."/>
            <person name="Aguirre-Dugua X."/>
            <person name="Aguirre-Planter E."/>
            <person name="Tenaillon M.I."/>
            <person name="Lira-Saade R."/>
            <person name="Eguiarte L.E."/>
        </authorList>
    </citation>
    <scope>NUCLEOTIDE SEQUENCE [LARGE SCALE GENOMIC DNA]</scope>
    <source>
        <strain evidence="1">JBR-2021</strain>
    </source>
</reference>
<comment type="caution">
    <text evidence="1">The sequence shown here is derived from an EMBL/GenBank/DDBJ whole genome shotgun (WGS) entry which is preliminary data.</text>
</comment>